<keyword evidence="3" id="KW-1185">Reference proteome</keyword>
<evidence type="ECO:0000313" key="2">
    <source>
        <dbReference type="EMBL" id="MBS4199065.1"/>
    </source>
</evidence>
<feature type="signal peptide" evidence="1">
    <location>
        <begin position="1"/>
        <end position="22"/>
    </location>
</feature>
<sequence length="169" mass="19043">MIKYLKSIFIFMLILMCFQANTPVKASTGTNVIGAINQNTTWTKAGSPYSLTGDLYIAKGIKLTVEPGVTINGNNLRMKVYGDFEAVGTPNLKIILNDVIFNDLDIDPLNAFIHLENTDIIQSSNIRWGFITNLILKDSRIFNLSNPLTLFFRLRMYLLNAMYLSILVE</sequence>
<reference evidence="2 3" key="1">
    <citation type="submission" date="2021-05" db="EMBL/GenBank/DDBJ databases">
        <title>Novel Bacillus species.</title>
        <authorList>
            <person name="Liu G."/>
        </authorList>
    </citation>
    <scope>NUCLEOTIDE SEQUENCE [LARGE SCALE GENOMIC DNA]</scope>
    <source>
        <strain evidence="2 3">FJAT-49732</strain>
    </source>
</reference>
<name>A0A942TJ81_9BACI</name>
<comment type="caution">
    <text evidence="2">The sequence shown here is derived from an EMBL/GenBank/DDBJ whole genome shotgun (WGS) entry which is preliminary data.</text>
</comment>
<dbReference type="EMBL" id="JAGYPJ010000001">
    <property type="protein sequence ID" value="MBS4199065.1"/>
    <property type="molecule type" value="Genomic_DNA"/>
</dbReference>
<proteinExistence type="predicted"/>
<protein>
    <submittedName>
        <fullName evidence="2">Uncharacterized protein</fullName>
    </submittedName>
</protein>
<evidence type="ECO:0000256" key="1">
    <source>
        <dbReference type="SAM" id="SignalP"/>
    </source>
</evidence>
<dbReference type="AlphaFoldDB" id="A0A942TJ81"/>
<organism evidence="2 3">
    <name type="scientific">Lederbergia citrisecunda</name>
    <dbReference type="NCBI Taxonomy" id="2833583"/>
    <lineage>
        <taxon>Bacteria</taxon>
        <taxon>Bacillati</taxon>
        <taxon>Bacillota</taxon>
        <taxon>Bacilli</taxon>
        <taxon>Bacillales</taxon>
        <taxon>Bacillaceae</taxon>
        <taxon>Lederbergia</taxon>
    </lineage>
</organism>
<keyword evidence="1" id="KW-0732">Signal</keyword>
<evidence type="ECO:0000313" key="3">
    <source>
        <dbReference type="Proteomes" id="UP000682713"/>
    </source>
</evidence>
<dbReference type="RefSeq" id="WP_213109773.1">
    <property type="nucleotide sequence ID" value="NZ_JAGYPJ010000001.1"/>
</dbReference>
<accession>A0A942TJ81</accession>
<dbReference type="Proteomes" id="UP000682713">
    <property type="component" value="Unassembled WGS sequence"/>
</dbReference>
<feature type="chain" id="PRO_5039080317" evidence="1">
    <location>
        <begin position="23"/>
        <end position="169"/>
    </location>
</feature>
<gene>
    <name evidence="2" type="ORF">KHA93_05265</name>
</gene>